<dbReference type="InterPro" id="IPR044925">
    <property type="entry name" value="His-Me_finger_sf"/>
</dbReference>
<organism evidence="1">
    <name type="scientific">uncultured Caudovirales phage</name>
    <dbReference type="NCBI Taxonomy" id="2100421"/>
    <lineage>
        <taxon>Viruses</taxon>
        <taxon>Duplodnaviria</taxon>
        <taxon>Heunggongvirae</taxon>
        <taxon>Uroviricota</taxon>
        <taxon>Caudoviricetes</taxon>
        <taxon>Peduoviridae</taxon>
        <taxon>Maltschvirus</taxon>
        <taxon>Maltschvirus maltsch</taxon>
    </lineage>
</organism>
<dbReference type="GO" id="GO:0004519">
    <property type="term" value="F:endonuclease activity"/>
    <property type="evidence" value="ECO:0007669"/>
    <property type="project" value="InterPro"/>
</dbReference>
<reference evidence="1" key="1">
    <citation type="submission" date="2020-04" db="EMBL/GenBank/DDBJ databases">
        <authorList>
            <person name="Chiriac C."/>
            <person name="Salcher M."/>
            <person name="Ghai R."/>
            <person name="Kavagutti S V."/>
        </authorList>
    </citation>
    <scope>NUCLEOTIDE SEQUENCE</scope>
</reference>
<dbReference type="InterPro" id="IPR044930">
    <property type="entry name" value="Homing_endonuclease_His-Me"/>
</dbReference>
<dbReference type="SUPFAM" id="SSF54060">
    <property type="entry name" value="His-Me finger endonucleases"/>
    <property type="match status" value="1"/>
</dbReference>
<gene>
    <name evidence="1" type="ORF">UFOVP49_41</name>
</gene>
<protein>
    <submittedName>
        <fullName evidence="1">Uncharacterized protein</fullName>
    </submittedName>
</protein>
<evidence type="ECO:0000313" key="1">
    <source>
        <dbReference type="EMBL" id="CAB4124169.1"/>
    </source>
</evidence>
<accession>A0A6J5KVV2</accession>
<proteinExistence type="predicted"/>
<dbReference type="Gene3D" id="3.90.75.10">
    <property type="entry name" value="Homing Intron 3 (I-ppo) Encoded Endonuclease, Chain A"/>
    <property type="match status" value="1"/>
</dbReference>
<sequence length="170" mass="19105">MKDIELLIEITTKLERQDHLNLQEPCLERGGCSTNHKGVLAEFLNTTIPNGRNGIHLCHACHNGKCSNARHLYWGTPAENVEDAIQNGSFGVLGKGGYKLLPMPTETRKKISETLQGRPSNNKLGLNGDGVKGYRYKRKYKQIWINNGEVQTRIKFDTPIPNGYTKGKMR</sequence>
<dbReference type="EMBL" id="LR796178">
    <property type="protein sequence ID" value="CAB4124169.1"/>
    <property type="molecule type" value="Genomic_DNA"/>
</dbReference>
<name>A0A6J5KVV2_9CAUD</name>